<keyword evidence="2" id="KW-1133">Transmembrane helix</keyword>
<feature type="transmembrane region" description="Helical" evidence="2">
    <location>
        <begin position="657"/>
        <end position="682"/>
    </location>
</feature>
<accession>A0A6A6DFZ4</accession>
<protein>
    <submittedName>
        <fullName evidence="3">Uncharacterized protein</fullName>
    </submittedName>
</protein>
<evidence type="ECO:0000313" key="3">
    <source>
        <dbReference type="EMBL" id="KAF2178421.1"/>
    </source>
</evidence>
<sequence>MTGTNSQPQSPQHDEKAEQDLLDFETHYGVSSKRVRDILLEILLDMSTYKNVHNWDAKLVASPLKMLATAVQGYLAASNLEMFNNLLADSMVDEILTVGGVIHRKPAIQREGEIDSHLFFTKPSTNEKRDAHRPLENTDFGSSTSRGRVIGSEKPSQGRIVYIAEHISHGERAVLLLLHTFCIRLQNEDYGYIRAFIERHLSLQCFMKVPYHWQQTSPPEIDSSRQRCYKRVSLSFHITYLTLNPRDAGAAGKNVIDRTMLFPLHHDKVGNKSSDHSLFKASFSVLLTLVIPEESRSREEEIKLLRLPQGLWTILVVNCPLRFVSDQEPEQHLTPIAQFLRGVTSSLHTQTTNAESIYEILREQLKSCEGGSLFDDEHFTKSTVYHWTIKACDELKEPFDSSLRFVKKFSSSQLLELRRDAHPQEKLGVNLWMRQMEDEIFVLEDLRAQVCALSTQAQESRTALHGVTGVLEARVALQQGDRLKMLAYLATLYLPLTATSSLYSMSVLPKSASFPSFFVVFTIFLLSTICMDIYLPTLLSRIRPPLLDLTAKLFRLTKDSARSITSSYKNVHALKPSINLADPAWVKRLPEKPLMLHWISEWAWWIFRDGPTIVVRELLIPELFFPCDQYRMYPYIGHTYLKIQWHALAFIRDIFRLALLPIWVVVIILLVCWVAVLTGLTWTFKYVWRLRRC</sequence>
<dbReference type="EMBL" id="ML994675">
    <property type="protein sequence ID" value="KAF2178421.1"/>
    <property type="molecule type" value="Genomic_DNA"/>
</dbReference>
<dbReference type="Gene3D" id="1.20.58.340">
    <property type="entry name" value="Magnesium transport protein CorA, transmembrane region"/>
    <property type="match status" value="1"/>
</dbReference>
<evidence type="ECO:0000256" key="2">
    <source>
        <dbReference type="SAM" id="Phobius"/>
    </source>
</evidence>
<name>A0A6A6DFZ4_9PEZI</name>
<gene>
    <name evidence="3" type="ORF">K469DRAFT_642743</name>
</gene>
<dbReference type="Proteomes" id="UP000800200">
    <property type="component" value="Unassembled WGS sequence"/>
</dbReference>
<feature type="transmembrane region" description="Helical" evidence="2">
    <location>
        <begin position="514"/>
        <end position="535"/>
    </location>
</feature>
<feature type="transmembrane region" description="Helical" evidence="2">
    <location>
        <begin position="486"/>
        <end position="508"/>
    </location>
</feature>
<feature type="compositionally biased region" description="Basic and acidic residues" evidence="1">
    <location>
        <begin position="127"/>
        <end position="136"/>
    </location>
</feature>
<feature type="region of interest" description="Disordered" evidence="1">
    <location>
        <begin position="127"/>
        <end position="152"/>
    </location>
</feature>
<organism evidence="3 4">
    <name type="scientific">Zopfia rhizophila CBS 207.26</name>
    <dbReference type="NCBI Taxonomy" id="1314779"/>
    <lineage>
        <taxon>Eukaryota</taxon>
        <taxon>Fungi</taxon>
        <taxon>Dikarya</taxon>
        <taxon>Ascomycota</taxon>
        <taxon>Pezizomycotina</taxon>
        <taxon>Dothideomycetes</taxon>
        <taxon>Dothideomycetes incertae sedis</taxon>
        <taxon>Zopfiaceae</taxon>
        <taxon>Zopfia</taxon>
    </lineage>
</organism>
<keyword evidence="2" id="KW-0472">Membrane</keyword>
<keyword evidence="2" id="KW-0812">Transmembrane</keyword>
<evidence type="ECO:0000313" key="4">
    <source>
        <dbReference type="Proteomes" id="UP000800200"/>
    </source>
</evidence>
<reference evidence="3" key="1">
    <citation type="journal article" date="2020" name="Stud. Mycol.">
        <title>101 Dothideomycetes genomes: a test case for predicting lifestyles and emergence of pathogens.</title>
        <authorList>
            <person name="Haridas S."/>
            <person name="Albert R."/>
            <person name="Binder M."/>
            <person name="Bloem J."/>
            <person name="Labutti K."/>
            <person name="Salamov A."/>
            <person name="Andreopoulos B."/>
            <person name="Baker S."/>
            <person name="Barry K."/>
            <person name="Bills G."/>
            <person name="Bluhm B."/>
            <person name="Cannon C."/>
            <person name="Castanera R."/>
            <person name="Culley D."/>
            <person name="Daum C."/>
            <person name="Ezra D."/>
            <person name="Gonzalez J."/>
            <person name="Henrissat B."/>
            <person name="Kuo A."/>
            <person name="Liang C."/>
            <person name="Lipzen A."/>
            <person name="Lutzoni F."/>
            <person name="Magnuson J."/>
            <person name="Mondo S."/>
            <person name="Nolan M."/>
            <person name="Ohm R."/>
            <person name="Pangilinan J."/>
            <person name="Park H.-J."/>
            <person name="Ramirez L."/>
            <person name="Alfaro M."/>
            <person name="Sun H."/>
            <person name="Tritt A."/>
            <person name="Yoshinaga Y."/>
            <person name="Zwiers L.-H."/>
            <person name="Turgeon B."/>
            <person name="Goodwin S."/>
            <person name="Spatafora J."/>
            <person name="Crous P."/>
            <person name="Grigoriev I."/>
        </authorList>
    </citation>
    <scope>NUCLEOTIDE SEQUENCE</scope>
    <source>
        <strain evidence="3">CBS 207.26</strain>
    </source>
</reference>
<dbReference type="AlphaFoldDB" id="A0A6A6DFZ4"/>
<evidence type="ECO:0000256" key="1">
    <source>
        <dbReference type="SAM" id="MobiDB-lite"/>
    </source>
</evidence>
<dbReference type="OrthoDB" id="5428055at2759"/>
<keyword evidence="4" id="KW-1185">Reference proteome</keyword>
<proteinExistence type="predicted"/>